<dbReference type="PANTHER" id="PTHR30580:SF0">
    <property type="entry name" value="PRIMOSOMAL PROTEIN N"/>
    <property type="match status" value="1"/>
</dbReference>
<proteinExistence type="predicted"/>
<protein>
    <recommendedName>
        <fullName evidence="6">Primosomal protein N</fullName>
    </recommendedName>
</protein>
<reference evidence="4 5" key="1">
    <citation type="submission" date="2017-09" db="EMBL/GenBank/DDBJ databases">
        <title>Depth-based differentiation of microbial function through sediment-hosted aquifers and enrichment of novel symbionts in the deep terrestrial subsurface.</title>
        <authorList>
            <person name="Probst A.J."/>
            <person name="Ladd B."/>
            <person name="Jarett J.K."/>
            <person name="Geller-Mcgrath D.E."/>
            <person name="Sieber C.M."/>
            <person name="Emerson J.B."/>
            <person name="Anantharaman K."/>
            <person name="Thomas B.C."/>
            <person name="Malmstrom R."/>
            <person name="Stieglmeier M."/>
            <person name="Klingl A."/>
            <person name="Woyke T."/>
            <person name="Ryan C.M."/>
            <person name="Banfield J.F."/>
        </authorList>
    </citation>
    <scope>NUCLEOTIDE SEQUENCE [LARGE SCALE GENOMIC DNA]</scope>
    <source>
        <strain evidence="4">CG22_combo_CG10-13_8_21_14_all_36_13</strain>
    </source>
</reference>
<dbReference type="GO" id="GO:0006302">
    <property type="term" value="P:double-strand break repair"/>
    <property type="evidence" value="ECO:0007669"/>
    <property type="project" value="TreeGrafter"/>
</dbReference>
<evidence type="ECO:0008006" key="6">
    <source>
        <dbReference type="Google" id="ProtNLM"/>
    </source>
</evidence>
<keyword evidence="1" id="KW-0547">Nucleotide-binding</keyword>
<evidence type="ECO:0000313" key="5">
    <source>
        <dbReference type="Proteomes" id="UP000231143"/>
    </source>
</evidence>
<dbReference type="GO" id="GO:0006310">
    <property type="term" value="P:DNA recombination"/>
    <property type="evidence" value="ECO:0007669"/>
    <property type="project" value="TreeGrafter"/>
</dbReference>
<dbReference type="GO" id="GO:0006270">
    <property type="term" value="P:DNA replication initiation"/>
    <property type="evidence" value="ECO:0007669"/>
    <property type="project" value="TreeGrafter"/>
</dbReference>
<sequence>MFIVRVAPISKGITKEELYYFSSRPYESGSIIKIELRNKETSALVLESKDALENKTEIKEADFQLKKIKKQSPKKILSEDFIWTIENFSKNNLTTTGALLDYLVPSNILSFDGIIKPQTRARRRKYLKGDILILQGEESERITHYKNIVRESFARNESVFICVPTIKKGLKIFESISRGLGDYVYFLNGSMSKKELLSNWKKATENKHSIVIIGTGQFLSIPRNDIETIILESESSNAYKSQHRPYTDIRDFIENLSEKTKARLILCDTVLRVETIWRYRERDISELYSPRFRYPSGPKTRIADMTQYKTQSEKKVFEILSNEIKHLIEKDVITNKKNMFIFVARKGLYPFTVCGDCGEHVLCERCGKPTVVQNYKSSRIFVCNGCGKTRPTEERCKHCNSWKLQALGIGSSLVLDTIKKAYPSVPISLVDKDTTKTTPQINKKIKTFYSNKGSILIGTQLALEYIENVDLCSVISIDSLFSIPDFKMNEKIFSLLVELRSKTKEKMLVQTRIKNKELIEFALRGNIFDFYKKEIEDRKKFLYPPFANFAKITIIAPRKSIEEKVVEVKKIFSGLDLELFPALHTKSGSRTAINIIIRVKKENISEFIKRTQKLPTEIIIDMNPTVLT</sequence>
<dbReference type="AlphaFoldDB" id="A0A2H0E056"/>
<accession>A0A2H0E056</accession>
<dbReference type="EMBL" id="PCTT01000011">
    <property type="protein sequence ID" value="PIP87329.1"/>
    <property type="molecule type" value="Genomic_DNA"/>
</dbReference>
<dbReference type="Gene3D" id="3.40.50.300">
    <property type="entry name" value="P-loop containing nucleotide triphosphate hydrolases"/>
    <property type="match status" value="1"/>
</dbReference>
<keyword evidence="2" id="KW-0067">ATP-binding</keyword>
<dbReference type="Proteomes" id="UP000231143">
    <property type="component" value="Unassembled WGS sequence"/>
</dbReference>
<evidence type="ECO:0000256" key="2">
    <source>
        <dbReference type="ARBA" id="ARBA00022840"/>
    </source>
</evidence>
<name>A0A2H0E056_9BACT</name>
<dbReference type="GO" id="GO:0003677">
    <property type="term" value="F:DNA binding"/>
    <property type="evidence" value="ECO:0007669"/>
    <property type="project" value="UniProtKB-KW"/>
</dbReference>
<dbReference type="GO" id="GO:0005524">
    <property type="term" value="F:ATP binding"/>
    <property type="evidence" value="ECO:0007669"/>
    <property type="project" value="UniProtKB-KW"/>
</dbReference>
<dbReference type="InterPro" id="IPR027417">
    <property type="entry name" value="P-loop_NTPase"/>
</dbReference>
<organism evidence="4 5">
    <name type="scientific">Candidatus Campbellbacteria bacterium CG22_combo_CG10-13_8_21_14_all_36_13</name>
    <dbReference type="NCBI Taxonomy" id="1974529"/>
    <lineage>
        <taxon>Bacteria</taxon>
        <taxon>Candidatus Campbelliibacteriota</taxon>
    </lineage>
</organism>
<dbReference type="PANTHER" id="PTHR30580">
    <property type="entry name" value="PRIMOSOMAL PROTEIN N"/>
    <property type="match status" value="1"/>
</dbReference>
<dbReference type="GO" id="GO:0043138">
    <property type="term" value="F:3'-5' DNA helicase activity"/>
    <property type="evidence" value="ECO:0007669"/>
    <property type="project" value="TreeGrafter"/>
</dbReference>
<evidence type="ECO:0000256" key="1">
    <source>
        <dbReference type="ARBA" id="ARBA00022741"/>
    </source>
</evidence>
<keyword evidence="3" id="KW-0238">DNA-binding</keyword>
<evidence type="ECO:0000256" key="3">
    <source>
        <dbReference type="ARBA" id="ARBA00023125"/>
    </source>
</evidence>
<evidence type="ECO:0000313" key="4">
    <source>
        <dbReference type="EMBL" id="PIP87329.1"/>
    </source>
</evidence>
<comment type="caution">
    <text evidence="4">The sequence shown here is derived from an EMBL/GenBank/DDBJ whole genome shotgun (WGS) entry which is preliminary data.</text>
</comment>
<gene>
    <name evidence="4" type="ORF">COW81_00875</name>
</gene>